<evidence type="ECO:0000313" key="4">
    <source>
        <dbReference type="Proteomes" id="UP001198163"/>
    </source>
</evidence>
<protein>
    <recommendedName>
        <fullName evidence="2">CO dehydrogenase/acetyl-CoA synthase delta subunit TIM barrel domain-containing protein</fullName>
    </recommendedName>
</protein>
<dbReference type="RefSeq" id="WP_230754839.1">
    <property type="nucleotide sequence ID" value="NZ_JAINWA010000003.1"/>
</dbReference>
<feature type="transmembrane region" description="Helical" evidence="1">
    <location>
        <begin position="260"/>
        <end position="278"/>
    </location>
</feature>
<accession>A0AAE3EH36</accession>
<evidence type="ECO:0000313" key="3">
    <source>
        <dbReference type="EMBL" id="MCD1654512.1"/>
    </source>
</evidence>
<keyword evidence="1" id="KW-0472">Membrane</keyword>
<dbReference type="NCBIfam" id="NF040863">
    <property type="entry name" value="HgcA_corrinoid"/>
    <property type="match status" value="1"/>
</dbReference>
<dbReference type="EMBL" id="JAINWA010000003">
    <property type="protein sequence ID" value="MCD1654512.1"/>
    <property type="molecule type" value="Genomic_DNA"/>
</dbReference>
<gene>
    <name evidence="3" type="ORF">K7J14_07310</name>
</gene>
<proteinExistence type="predicted"/>
<dbReference type="Proteomes" id="UP001198163">
    <property type="component" value="Unassembled WGS sequence"/>
</dbReference>
<feature type="transmembrane region" description="Helical" evidence="1">
    <location>
        <begin position="290"/>
        <end position="312"/>
    </location>
</feature>
<dbReference type="Gene3D" id="3.40.50.11600">
    <property type="match status" value="1"/>
</dbReference>
<comment type="caution">
    <text evidence="3">The sequence shown here is derived from an EMBL/GenBank/DDBJ whole genome shotgun (WGS) entry which is preliminary data.</text>
</comment>
<sequence length="328" mass="34107">MLRRVISARQGSPAMKAAIPARAVSSKLSIGDRLAAARLRLGIGRNKAAIGPGLYFAGKPDPNSPVLVTSNYRLSFDALRKELSGVNAWIMAIDTKGVNVWCAAGKGTFCAGEIARRARLCGLDAAAPKAPLILPQLSASGVDANELRRATGRKVLFGPVRARDIKPYLEAGMRKTAGMSTVDFTLADRAVLIPIELVHARPLFLASLIVPLALALPFDPLYGARYGAYAAYLAASLAAGAAGVPLLLPWLPGRFFSVRSLAPFAATTAAAALCAFSSPGGMGSPRLAETFHAVPTTAAVLLSGAAAAYIAMNFTGSSTFTNQKGAEL</sequence>
<evidence type="ECO:0000256" key="1">
    <source>
        <dbReference type="SAM" id="Phobius"/>
    </source>
</evidence>
<name>A0AAE3EH36_9SPIR</name>
<feature type="transmembrane region" description="Helical" evidence="1">
    <location>
        <begin position="229"/>
        <end position="248"/>
    </location>
</feature>
<feature type="transmembrane region" description="Helical" evidence="1">
    <location>
        <begin position="203"/>
        <end position="223"/>
    </location>
</feature>
<keyword evidence="1" id="KW-1133">Transmembrane helix</keyword>
<feature type="domain" description="CO dehydrogenase/acetyl-CoA synthase delta subunit TIM barrel" evidence="2">
    <location>
        <begin position="51"/>
        <end position="166"/>
    </location>
</feature>
<dbReference type="Pfam" id="PF03599">
    <property type="entry name" value="CdhD"/>
    <property type="match status" value="1"/>
</dbReference>
<feature type="non-terminal residue" evidence="3">
    <location>
        <position position="328"/>
    </location>
</feature>
<reference evidence="3" key="1">
    <citation type="submission" date="2021-08" db="EMBL/GenBank/DDBJ databases">
        <title>Comparative analyses of Brucepasteria parasyntrophica and Teretinema zuelzerae.</title>
        <authorList>
            <person name="Song Y."/>
            <person name="Brune A."/>
        </authorList>
    </citation>
    <scope>NUCLEOTIDE SEQUENCE</scope>
    <source>
        <strain evidence="3">DSM 1903</strain>
    </source>
</reference>
<organism evidence="3 4">
    <name type="scientific">Teretinema zuelzerae</name>
    <dbReference type="NCBI Taxonomy" id="156"/>
    <lineage>
        <taxon>Bacteria</taxon>
        <taxon>Pseudomonadati</taxon>
        <taxon>Spirochaetota</taxon>
        <taxon>Spirochaetia</taxon>
        <taxon>Spirochaetales</taxon>
        <taxon>Treponemataceae</taxon>
        <taxon>Teretinema</taxon>
    </lineage>
</organism>
<dbReference type="AlphaFoldDB" id="A0AAE3EH36"/>
<keyword evidence="1" id="KW-0812">Transmembrane</keyword>
<dbReference type="InterPro" id="IPR016041">
    <property type="entry name" value="Ac-CoA_synth_d_su_TIM-brl"/>
</dbReference>
<keyword evidence="4" id="KW-1185">Reference proteome</keyword>
<evidence type="ECO:0000259" key="2">
    <source>
        <dbReference type="Pfam" id="PF03599"/>
    </source>
</evidence>